<evidence type="ECO:0000313" key="3">
    <source>
        <dbReference type="Proteomes" id="UP000800036"/>
    </source>
</evidence>
<dbReference type="Gene3D" id="3.40.50.300">
    <property type="entry name" value="P-loop containing nucleotide triphosphate hydrolases"/>
    <property type="match status" value="1"/>
</dbReference>
<accession>A0A6A5VF90</accession>
<feature type="non-terminal residue" evidence="2">
    <location>
        <position position="58"/>
    </location>
</feature>
<gene>
    <name evidence="2" type="ORF">BU23DRAFT_379485</name>
</gene>
<dbReference type="InterPro" id="IPR001650">
    <property type="entry name" value="Helicase_C-like"/>
</dbReference>
<dbReference type="InterPro" id="IPR027417">
    <property type="entry name" value="P-loop_NTPase"/>
</dbReference>
<feature type="domain" description="Helicase C-terminal" evidence="1">
    <location>
        <begin position="2"/>
        <end position="44"/>
    </location>
</feature>
<dbReference type="SUPFAM" id="SSF52540">
    <property type="entry name" value="P-loop containing nucleoside triphosphate hydrolases"/>
    <property type="match status" value="1"/>
</dbReference>
<dbReference type="Proteomes" id="UP000800036">
    <property type="component" value="Unassembled WGS sequence"/>
</dbReference>
<keyword evidence="3" id="KW-1185">Reference proteome</keyword>
<name>A0A6A5VF90_9PLEO</name>
<evidence type="ECO:0000259" key="1">
    <source>
        <dbReference type="Pfam" id="PF00271"/>
    </source>
</evidence>
<feature type="non-terminal residue" evidence="2">
    <location>
        <position position="1"/>
    </location>
</feature>
<reference evidence="2" key="1">
    <citation type="journal article" date="2020" name="Stud. Mycol.">
        <title>101 Dothideomycetes genomes: a test case for predicting lifestyles and emergence of pathogens.</title>
        <authorList>
            <person name="Haridas S."/>
            <person name="Albert R."/>
            <person name="Binder M."/>
            <person name="Bloem J."/>
            <person name="Labutti K."/>
            <person name="Salamov A."/>
            <person name="Andreopoulos B."/>
            <person name="Baker S."/>
            <person name="Barry K."/>
            <person name="Bills G."/>
            <person name="Bluhm B."/>
            <person name="Cannon C."/>
            <person name="Castanera R."/>
            <person name="Culley D."/>
            <person name="Daum C."/>
            <person name="Ezra D."/>
            <person name="Gonzalez J."/>
            <person name="Henrissat B."/>
            <person name="Kuo A."/>
            <person name="Liang C."/>
            <person name="Lipzen A."/>
            <person name="Lutzoni F."/>
            <person name="Magnuson J."/>
            <person name="Mondo S."/>
            <person name="Nolan M."/>
            <person name="Ohm R."/>
            <person name="Pangilinan J."/>
            <person name="Park H.-J."/>
            <person name="Ramirez L."/>
            <person name="Alfaro M."/>
            <person name="Sun H."/>
            <person name="Tritt A."/>
            <person name="Yoshinaga Y."/>
            <person name="Zwiers L.-H."/>
            <person name="Turgeon B."/>
            <person name="Goodwin S."/>
            <person name="Spatafora J."/>
            <person name="Crous P."/>
            <person name="Grigoriev I."/>
        </authorList>
    </citation>
    <scope>NUCLEOTIDE SEQUENCE</scope>
    <source>
        <strain evidence="2">CBS 107.79</strain>
    </source>
</reference>
<proteinExistence type="predicted"/>
<organism evidence="2 3">
    <name type="scientific">Bimuria novae-zelandiae CBS 107.79</name>
    <dbReference type="NCBI Taxonomy" id="1447943"/>
    <lineage>
        <taxon>Eukaryota</taxon>
        <taxon>Fungi</taxon>
        <taxon>Dikarya</taxon>
        <taxon>Ascomycota</taxon>
        <taxon>Pezizomycotina</taxon>
        <taxon>Dothideomycetes</taxon>
        <taxon>Pleosporomycetidae</taxon>
        <taxon>Pleosporales</taxon>
        <taxon>Massarineae</taxon>
        <taxon>Didymosphaeriaceae</taxon>
        <taxon>Bimuria</taxon>
    </lineage>
</organism>
<dbReference type="OrthoDB" id="5413666at2759"/>
<sequence>RFMFATTSLGIGMNFPSVERVITMKLPITKSLGDLYQQIGRGSRGPGQTSTSYILLPY</sequence>
<evidence type="ECO:0000313" key="2">
    <source>
        <dbReference type="EMBL" id="KAF1975380.1"/>
    </source>
</evidence>
<dbReference type="Pfam" id="PF00271">
    <property type="entry name" value="Helicase_C"/>
    <property type="match status" value="1"/>
</dbReference>
<dbReference type="AlphaFoldDB" id="A0A6A5VF90"/>
<dbReference type="EMBL" id="ML976671">
    <property type="protein sequence ID" value="KAF1975380.1"/>
    <property type="molecule type" value="Genomic_DNA"/>
</dbReference>
<protein>
    <recommendedName>
        <fullName evidence="1">Helicase C-terminal domain-containing protein</fullName>
    </recommendedName>
</protein>